<evidence type="ECO:0000256" key="3">
    <source>
        <dbReference type="ARBA" id="ARBA00022771"/>
    </source>
</evidence>
<evidence type="ECO:0000256" key="2">
    <source>
        <dbReference type="ARBA" id="ARBA00022737"/>
    </source>
</evidence>
<gene>
    <name evidence="6" type="ORF">SAY86_023217</name>
</gene>
<dbReference type="PANTHER" id="PTHR46477:SF3">
    <property type="entry name" value="CYSTEINE_HISTIDINE-RICH C1 DOMAIN FAMILY PROTEIN"/>
    <property type="match status" value="1"/>
</dbReference>
<organism evidence="6 7">
    <name type="scientific">Trapa natans</name>
    <name type="common">Water chestnut</name>
    <dbReference type="NCBI Taxonomy" id="22666"/>
    <lineage>
        <taxon>Eukaryota</taxon>
        <taxon>Viridiplantae</taxon>
        <taxon>Streptophyta</taxon>
        <taxon>Embryophyta</taxon>
        <taxon>Tracheophyta</taxon>
        <taxon>Spermatophyta</taxon>
        <taxon>Magnoliopsida</taxon>
        <taxon>eudicotyledons</taxon>
        <taxon>Gunneridae</taxon>
        <taxon>Pentapetalae</taxon>
        <taxon>rosids</taxon>
        <taxon>malvids</taxon>
        <taxon>Myrtales</taxon>
        <taxon>Lythraceae</taxon>
        <taxon>Trapa</taxon>
    </lineage>
</organism>
<reference evidence="6 7" key="1">
    <citation type="journal article" date="2023" name="Hortic Res">
        <title>Pangenome of water caltrop reveals structural variations and asymmetric subgenome divergence after allopolyploidization.</title>
        <authorList>
            <person name="Zhang X."/>
            <person name="Chen Y."/>
            <person name="Wang L."/>
            <person name="Yuan Y."/>
            <person name="Fang M."/>
            <person name="Shi L."/>
            <person name="Lu R."/>
            <person name="Comes H.P."/>
            <person name="Ma Y."/>
            <person name="Chen Y."/>
            <person name="Huang G."/>
            <person name="Zhou Y."/>
            <person name="Zheng Z."/>
            <person name="Qiu Y."/>
        </authorList>
    </citation>
    <scope>NUCLEOTIDE SEQUENCE [LARGE SCALE GENOMIC DNA]</scope>
    <source>
        <strain evidence="6">F231</strain>
    </source>
</reference>
<evidence type="ECO:0000256" key="4">
    <source>
        <dbReference type="ARBA" id="ARBA00022833"/>
    </source>
</evidence>
<protein>
    <recommendedName>
        <fullName evidence="5">DC1 domain-containing protein</fullName>
    </recommendedName>
</protein>
<evidence type="ECO:0000313" key="6">
    <source>
        <dbReference type="EMBL" id="KAK4792782.1"/>
    </source>
</evidence>
<feature type="domain" description="DC1" evidence="5">
    <location>
        <begin position="11"/>
        <end position="53"/>
    </location>
</feature>
<evidence type="ECO:0000313" key="7">
    <source>
        <dbReference type="Proteomes" id="UP001346149"/>
    </source>
</evidence>
<evidence type="ECO:0000259" key="5">
    <source>
        <dbReference type="Pfam" id="PF03107"/>
    </source>
</evidence>
<dbReference type="InterPro" id="IPR046349">
    <property type="entry name" value="C1-like_sf"/>
</dbReference>
<keyword evidence="4" id="KW-0862">Zinc</keyword>
<dbReference type="PANTHER" id="PTHR46477">
    <property type="entry name" value="CYSTEINE/HISTIDINE-RICH C1 DOMAIN FAMILY PROTEIN"/>
    <property type="match status" value="1"/>
</dbReference>
<keyword evidence="7" id="KW-1185">Reference proteome</keyword>
<dbReference type="InterPro" id="IPR043145">
    <property type="entry name" value="Znf_ZZ_sf"/>
</dbReference>
<accession>A0AAN7R7N4</accession>
<dbReference type="Pfam" id="PF03107">
    <property type="entry name" value="C1_2"/>
    <property type="match status" value="1"/>
</dbReference>
<name>A0AAN7R7N4_TRANT</name>
<proteinExistence type="predicted"/>
<dbReference type="InterPro" id="IPR004146">
    <property type="entry name" value="DC1"/>
</dbReference>
<keyword evidence="3" id="KW-0863">Zinc-finger</keyword>
<dbReference type="Gene3D" id="3.30.60.90">
    <property type="match status" value="1"/>
</dbReference>
<dbReference type="GO" id="GO:0008270">
    <property type="term" value="F:zinc ion binding"/>
    <property type="evidence" value="ECO:0007669"/>
    <property type="project" value="UniProtKB-KW"/>
</dbReference>
<dbReference type="EMBL" id="JAXQNO010000008">
    <property type="protein sequence ID" value="KAK4792782.1"/>
    <property type="molecule type" value="Genomic_DNA"/>
</dbReference>
<keyword evidence="2" id="KW-0677">Repeat</keyword>
<dbReference type="AlphaFoldDB" id="A0AAN7R7N4"/>
<comment type="caution">
    <text evidence="6">The sequence shown here is derived from an EMBL/GenBank/DDBJ whole genome shotgun (WGS) entry which is preliminary data.</text>
</comment>
<keyword evidence="1" id="KW-0479">Metal-binding</keyword>
<evidence type="ECO:0000256" key="1">
    <source>
        <dbReference type="ARBA" id="ARBA00022723"/>
    </source>
</evidence>
<sequence>MKYTMTEISHFSHPDHKLMLENSELLFKCEGCKEEVGIGFRYRCPECDFDLHVYRAVPAPNIDHPFYTKCSFQFLSSPPGDGLHTSAADMKYTEAEISHFSHPDH</sequence>
<dbReference type="SUPFAM" id="SSF57889">
    <property type="entry name" value="Cysteine-rich domain"/>
    <property type="match status" value="1"/>
</dbReference>
<dbReference type="Proteomes" id="UP001346149">
    <property type="component" value="Unassembled WGS sequence"/>
</dbReference>